<dbReference type="Proteomes" id="UP000199088">
    <property type="component" value="Unassembled WGS sequence"/>
</dbReference>
<dbReference type="RefSeq" id="WP_165617453.1">
    <property type="nucleotide sequence ID" value="NZ_FNIR01000002.1"/>
</dbReference>
<dbReference type="EMBL" id="FNIR01000002">
    <property type="protein sequence ID" value="SDN77547.1"/>
    <property type="molecule type" value="Genomic_DNA"/>
</dbReference>
<protein>
    <submittedName>
        <fullName evidence="2">Uncharacterized protein</fullName>
    </submittedName>
</protein>
<feature type="region of interest" description="Disordered" evidence="1">
    <location>
        <begin position="1"/>
        <end position="56"/>
    </location>
</feature>
<accession>A0A1H0E514</accession>
<evidence type="ECO:0000256" key="1">
    <source>
        <dbReference type="SAM" id="MobiDB-lite"/>
    </source>
</evidence>
<organism evidence="2 3">
    <name type="scientific">Klenkia soli</name>
    <dbReference type="NCBI Taxonomy" id="1052260"/>
    <lineage>
        <taxon>Bacteria</taxon>
        <taxon>Bacillati</taxon>
        <taxon>Actinomycetota</taxon>
        <taxon>Actinomycetes</taxon>
        <taxon>Geodermatophilales</taxon>
        <taxon>Geodermatophilaceae</taxon>
        <taxon>Klenkia</taxon>
    </lineage>
</organism>
<sequence length="56" mass="5910">MSSTDDDGVRLGADLDDRGTRTGDAPVRLGDDLDDRGQHAPRSAEDGPDRDDEVAG</sequence>
<keyword evidence="3" id="KW-1185">Reference proteome</keyword>
<feature type="compositionally biased region" description="Basic and acidic residues" evidence="1">
    <location>
        <begin position="29"/>
        <end position="47"/>
    </location>
</feature>
<feature type="compositionally biased region" description="Basic and acidic residues" evidence="1">
    <location>
        <begin position="7"/>
        <end position="21"/>
    </location>
</feature>
<reference evidence="3" key="1">
    <citation type="submission" date="2016-10" db="EMBL/GenBank/DDBJ databases">
        <authorList>
            <person name="Varghese N."/>
            <person name="Submissions S."/>
        </authorList>
    </citation>
    <scope>NUCLEOTIDE SEQUENCE [LARGE SCALE GENOMIC DNA]</scope>
    <source>
        <strain evidence="3">DSM 45843</strain>
    </source>
</reference>
<dbReference type="AlphaFoldDB" id="A0A1H0E514"/>
<proteinExistence type="predicted"/>
<evidence type="ECO:0000313" key="3">
    <source>
        <dbReference type="Proteomes" id="UP000199088"/>
    </source>
</evidence>
<gene>
    <name evidence="2" type="ORF">SAMN05660199_00652</name>
</gene>
<evidence type="ECO:0000313" key="2">
    <source>
        <dbReference type="EMBL" id="SDN77547.1"/>
    </source>
</evidence>
<name>A0A1H0E514_9ACTN</name>